<dbReference type="GO" id="GO:0003677">
    <property type="term" value="F:DNA binding"/>
    <property type="evidence" value="ECO:0007669"/>
    <property type="project" value="EnsemblFungi"/>
</dbReference>
<comment type="caution">
    <text evidence="6">The sequence shown here is derived from an EMBL/GenBank/DDBJ whole genome shotgun (WGS) entry which is preliminary data.</text>
</comment>
<proteinExistence type="inferred from homology"/>
<evidence type="ECO:0000256" key="3">
    <source>
        <dbReference type="ARBA" id="ARBA00022478"/>
    </source>
</evidence>
<evidence type="ECO:0000313" key="7">
    <source>
        <dbReference type="Proteomes" id="UP000054886"/>
    </source>
</evidence>
<dbReference type="SMR" id="A0A0W0DHJ3"/>
<dbReference type="VEuPathDB" id="FungiDB:B1J91_J07766g"/>
<dbReference type="AlphaFoldDB" id="A0A0W0DHJ3"/>
<evidence type="ECO:0000256" key="1">
    <source>
        <dbReference type="ARBA" id="ARBA00004604"/>
    </source>
</evidence>
<dbReference type="VEuPathDB" id="FungiDB:GWK60_J07601"/>
<dbReference type="OrthoDB" id="532500at2759"/>
<organism evidence="6 7">
    <name type="scientific">Candida glabrata</name>
    <name type="common">Yeast</name>
    <name type="synonym">Torulopsis glabrata</name>
    <dbReference type="NCBI Taxonomy" id="5478"/>
    <lineage>
        <taxon>Eukaryota</taxon>
        <taxon>Fungi</taxon>
        <taxon>Dikarya</taxon>
        <taxon>Ascomycota</taxon>
        <taxon>Saccharomycotina</taxon>
        <taxon>Saccharomycetes</taxon>
        <taxon>Saccharomycetales</taxon>
        <taxon>Saccharomycetaceae</taxon>
        <taxon>Nakaseomyces</taxon>
    </lineage>
</organism>
<dbReference type="GO" id="GO:0003899">
    <property type="term" value="F:DNA-directed RNA polymerase activity"/>
    <property type="evidence" value="ECO:0007669"/>
    <property type="project" value="EnsemblFungi"/>
</dbReference>
<dbReference type="Proteomes" id="UP000054886">
    <property type="component" value="Unassembled WGS sequence"/>
</dbReference>
<evidence type="ECO:0000256" key="4">
    <source>
        <dbReference type="ARBA" id="ARBA00023163"/>
    </source>
</evidence>
<dbReference type="InterPro" id="IPR009668">
    <property type="entry name" value="RNA_pol-assoc_fac_A49-like"/>
</dbReference>
<dbReference type="VEuPathDB" id="FungiDB:GVI51_J07623"/>
<dbReference type="PANTHER" id="PTHR14440">
    <property type="entry name" value="DNA-DIRECTED RNA POLYMERASE I SUBUNIT RPA49"/>
    <property type="match status" value="1"/>
</dbReference>
<accession>A0A0W0DHJ3</accession>
<dbReference type="PhylomeDB" id="A0A0W0DHJ3"/>
<sequence>MGEKRSIAIDSYQEDPSVVVSNFFKGVRVPKDTEFQLYKKRKQDQFVLHGENERLEYDGETDELTTKTNQYVVGLYDKQSGKINLYRAPVVTSKIVSKFSKNLKGPEIKSKGDTRYGAMRNALGEAFGTKKAKKAIADLERNRVDSDKLTDVAIDIVDSVKTASKDLPTRAELQENVSASNRPTPVANLDATDVEQIYPVENIIPKKELQFIRVGPILKEKDQEKKLELFPYTSSKYVAKKLETLTQASQMEKLQLLYYLSLLLGVYENRRVSNKDKLLERLNSPPELLIDGILDRFTIARGGHFGKSKNRSYFIDPQNEDKLLCFILTIVMHLDNFLVEISPLAQELGIKPSRIVNLFRILGAIVKGATVSQAEAFGIPKSAAATYKIASLKVPFKLPELTRRGRR</sequence>
<dbReference type="Pfam" id="PF06870">
    <property type="entry name" value="RNA_pol_I_A49"/>
    <property type="match status" value="1"/>
</dbReference>
<keyword evidence="4" id="KW-0804">Transcription</keyword>
<dbReference type="EMBL" id="LLZZ01000043">
    <property type="protein sequence ID" value="KTB11139.1"/>
    <property type="molecule type" value="Genomic_DNA"/>
</dbReference>
<reference evidence="6 7" key="1">
    <citation type="submission" date="2015-10" db="EMBL/GenBank/DDBJ databases">
        <title>Draft genomes sequences of Candida glabrata isolates 1A, 1B, 2A, 2B, 3A and 3B.</title>
        <authorList>
            <person name="Haavelsrud O.E."/>
            <person name="Gaustad P."/>
        </authorList>
    </citation>
    <scope>NUCLEOTIDE SEQUENCE [LARGE SCALE GENOMIC DNA]</scope>
    <source>
        <strain evidence="6">910700640</strain>
    </source>
</reference>
<evidence type="ECO:0000313" key="6">
    <source>
        <dbReference type="EMBL" id="KTB11139.1"/>
    </source>
</evidence>
<dbReference type="GO" id="GO:0006361">
    <property type="term" value="P:transcription initiation at RNA polymerase I promoter"/>
    <property type="evidence" value="ECO:0007669"/>
    <property type="project" value="EnsemblFungi"/>
</dbReference>
<dbReference type="VEuPathDB" id="FungiDB:GW608_J07645"/>
<dbReference type="GO" id="GO:0006362">
    <property type="term" value="P:transcription elongation by RNA polymerase I"/>
    <property type="evidence" value="ECO:0007669"/>
    <property type="project" value="EnsemblFungi"/>
</dbReference>
<dbReference type="VEuPathDB" id="FungiDB:CAGL0J07766g"/>
<protein>
    <submittedName>
        <fullName evidence="6">DNA-directed RNA polymerase I subunit RPA49</fullName>
    </submittedName>
</protein>
<name>A0A0W0DHJ3_CANGB</name>
<dbReference type="OMA" id="DVYPFDE"/>
<keyword evidence="5" id="KW-0539">Nucleus</keyword>
<evidence type="ECO:0000256" key="2">
    <source>
        <dbReference type="ARBA" id="ARBA00009430"/>
    </source>
</evidence>
<gene>
    <name evidence="6" type="ORF">AO440_003099</name>
</gene>
<comment type="similarity">
    <text evidence="2">Belongs to the eukaryotic RPA49/POLR1E RNA polymerase subunit family.</text>
</comment>
<dbReference type="GO" id="GO:0005736">
    <property type="term" value="C:RNA polymerase I complex"/>
    <property type="evidence" value="ECO:0007669"/>
    <property type="project" value="EnsemblFungi"/>
</dbReference>
<dbReference type="GO" id="GO:0006363">
    <property type="term" value="P:termination of RNA polymerase I transcription"/>
    <property type="evidence" value="ECO:0007669"/>
    <property type="project" value="EnsemblFungi"/>
</dbReference>
<evidence type="ECO:0000256" key="5">
    <source>
        <dbReference type="ARBA" id="ARBA00023242"/>
    </source>
</evidence>
<comment type="subcellular location">
    <subcellularLocation>
        <location evidence="1">Nucleus</location>
        <location evidence="1">Nucleolus</location>
    </subcellularLocation>
</comment>
<keyword evidence="3 6" id="KW-0240">DNA-directed RNA polymerase</keyword>